<sequence>MNGSTAASSGGPTVITASLPAMRGVEYRCGDCGARNMSGQRRRPSQMQTVWFPNFVQDKDKKM</sequence>
<name>K0SFC6_THAOC</name>
<comment type="caution">
    <text evidence="1">The sequence shown here is derived from an EMBL/GenBank/DDBJ whole genome shotgun (WGS) entry which is preliminary data.</text>
</comment>
<accession>K0SFC6</accession>
<dbReference type="AlphaFoldDB" id="K0SFC6"/>
<evidence type="ECO:0000313" key="2">
    <source>
        <dbReference type="Proteomes" id="UP000266841"/>
    </source>
</evidence>
<feature type="non-terminal residue" evidence="1">
    <location>
        <position position="1"/>
    </location>
</feature>
<dbReference type="Proteomes" id="UP000266841">
    <property type="component" value="Unassembled WGS sequence"/>
</dbReference>
<reference evidence="1 2" key="1">
    <citation type="journal article" date="2012" name="Genome Biol.">
        <title>Genome and low-iron response of an oceanic diatom adapted to chronic iron limitation.</title>
        <authorList>
            <person name="Lommer M."/>
            <person name="Specht M."/>
            <person name="Roy A.S."/>
            <person name="Kraemer L."/>
            <person name="Andreson R."/>
            <person name="Gutowska M.A."/>
            <person name="Wolf J."/>
            <person name="Bergner S.V."/>
            <person name="Schilhabel M.B."/>
            <person name="Klostermeier U.C."/>
            <person name="Beiko R.G."/>
            <person name="Rosenstiel P."/>
            <person name="Hippler M."/>
            <person name="Laroche J."/>
        </authorList>
    </citation>
    <scope>NUCLEOTIDE SEQUENCE [LARGE SCALE GENOMIC DNA]</scope>
    <source>
        <strain evidence="1 2">CCMP1005</strain>
    </source>
</reference>
<evidence type="ECO:0000313" key="1">
    <source>
        <dbReference type="EMBL" id="EJK64813.1"/>
    </source>
</evidence>
<gene>
    <name evidence="1" type="ORF">THAOC_14413</name>
</gene>
<protein>
    <submittedName>
        <fullName evidence="1">Uncharacterized protein</fullName>
    </submittedName>
</protein>
<keyword evidence="2" id="KW-1185">Reference proteome</keyword>
<organism evidence="1 2">
    <name type="scientific">Thalassiosira oceanica</name>
    <name type="common">Marine diatom</name>
    <dbReference type="NCBI Taxonomy" id="159749"/>
    <lineage>
        <taxon>Eukaryota</taxon>
        <taxon>Sar</taxon>
        <taxon>Stramenopiles</taxon>
        <taxon>Ochrophyta</taxon>
        <taxon>Bacillariophyta</taxon>
        <taxon>Coscinodiscophyceae</taxon>
        <taxon>Thalassiosirophycidae</taxon>
        <taxon>Thalassiosirales</taxon>
        <taxon>Thalassiosiraceae</taxon>
        <taxon>Thalassiosira</taxon>
    </lineage>
</organism>
<dbReference type="EMBL" id="AGNL01016832">
    <property type="protein sequence ID" value="EJK64813.1"/>
    <property type="molecule type" value="Genomic_DNA"/>
</dbReference>
<proteinExistence type="predicted"/>